<sequence length="29" mass="3150">MDEEYDVIVLGPGLEECILSGLPPFDGLK</sequence>
<dbReference type="Gene3D" id="3.50.50.60">
    <property type="entry name" value="FAD/NAD(P)-binding domain"/>
    <property type="match status" value="1"/>
</dbReference>
<accession>A0A2I0HF64</accession>
<evidence type="ECO:0000313" key="3">
    <source>
        <dbReference type="Proteomes" id="UP000233551"/>
    </source>
</evidence>
<proteinExistence type="inferred from homology"/>
<dbReference type="AlphaFoldDB" id="A0A2I0HF64"/>
<dbReference type="InterPro" id="IPR036188">
    <property type="entry name" value="FAD/NAD-bd_sf"/>
</dbReference>
<keyword evidence="3" id="KW-1185">Reference proteome</keyword>
<dbReference type="GO" id="GO:0005092">
    <property type="term" value="F:GDP-dissociation inhibitor activity"/>
    <property type="evidence" value="ECO:0007669"/>
    <property type="project" value="InterPro"/>
</dbReference>
<dbReference type="InterPro" id="IPR018203">
    <property type="entry name" value="GDP_dissociation_inhibitor"/>
</dbReference>
<dbReference type="EMBL" id="PGOL01037922">
    <property type="protein sequence ID" value="PKI18446.1"/>
    <property type="molecule type" value="Genomic_DNA"/>
</dbReference>
<comment type="caution">
    <text evidence="2">The sequence shown here is derived from an EMBL/GenBank/DDBJ whole genome shotgun (WGS) entry which is preliminary data.</text>
</comment>
<dbReference type="Pfam" id="PF00996">
    <property type="entry name" value="GDI"/>
    <property type="match status" value="1"/>
</dbReference>
<reference evidence="2 3" key="1">
    <citation type="submission" date="2017-11" db="EMBL/GenBank/DDBJ databases">
        <title>De-novo sequencing of pomegranate (Punica granatum L.) genome.</title>
        <authorList>
            <person name="Akparov Z."/>
            <person name="Amiraslanov A."/>
            <person name="Hajiyeva S."/>
            <person name="Abbasov M."/>
            <person name="Kaur K."/>
            <person name="Hamwieh A."/>
            <person name="Solovyev V."/>
            <person name="Salamov A."/>
            <person name="Braich B."/>
            <person name="Kosarev P."/>
            <person name="Mahmoud A."/>
            <person name="Hajiyev E."/>
            <person name="Babayeva S."/>
            <person name="Izzatullayeva V."/>
            <person name="Mammadov A."/>
            <person name="Mammadov A."/>
            <person name="Sharifova S."/>
            <person name="Ojaghi J."/>
            <person name="Eynullazada K."/>
            <person name="Bayramov B."/>
            <person name="Abdulazimova A."/>
            <person name="Shahmuradov I."/>
        </authorList>
    </citation>
    <scope>NUCLEOTIDE SEQUENCE [LARGE SCALE GENOMIC DNA]</scope>
    <source>
        <strain evidence="3">cv. AG2017</strain>
        <tissue evidence="2">Leaf</tissue>
    </source>
</reference>
<comment type="similarity">
    <text evidence="1">Belongs to the Rab GDI family.</text>
</comment>
<dbReference type="Proteomes" id="UP000233551">
    <property type="component" value="Unassembled WGS sequence"/>
</dbReference>
<evidence type="ECO:0000256" key="1">
    <source>
        <dbReference type="ARBA" id="ARBA00005593"/>
    </source>
</evidence>
<feature type="non-terminal residue" evidence="2">
    <location>
        <position position="29"/>
    </location>
</feature>
<gene>
    <name evidence="2" type="ORF">CRG98_049280</name>
</gene>
<evidence type="ECO:0000313" key="2">
    <source>
        <dbReference type="EMBL" id="PKI18446.1"/>
    </source>
</evidence>
<protein>
    <submittedName>
        <fullName evidence="2">Uncharacterized protein</fullName>
    </submittedName>
</protein>
<name>A0A2I0HF64_PUNGR</name>
<organism evidence="2 3">
    <name type="scientific">Punica granatum</name>
    <name type="common">Pomegranate</name>
    <dbReference type="NCBI Taxonomy" id="22663"/>
    <lineage>
        <taxon>Eukaryota</taxon>
        <taxon>Viridiplantae</taxon>
        <taxon>Streptophyta</taxon>
        <taxon>Embryophyta</taxon>
        <taxon>Tracheophyta</taxon>
        <taxon>Spermatophyta</taxon>
        <taxon>Magnoliopsida</taxon>
        <taxon>eudicotyledons</taxon>
        <taxon>Gunneridae</taxon>
        <taxon>Pentapetalae</taxon>
        <taxon>rosids</taxon>
        <taxon>malvids</taxon>
        <taxon>Myrtales</taxon>
        <taxon>Lythraceae</taxon>
        <taxon>Punica</taxon>
    </lineage>
</organism>
<dbReference type="GO" id="GO:0007264">
    <property type="term" value="P:small GTPase-mediated signal transduction"/>
    <property type="evidence" value="ECO:0007669"/>
    <property type="project" value="InterPro"/>
</dbReference>